<dbReference type="SUPFAM" id="SSF81342">
    <property type="entry name" value="Transmembrane di-heme cytochromes"/>
    <property type="match status" value="1"/>
</dbReference>
<evidence type="ECO:0000259" key="21">
    <source>
        <dbReference type="PROSITE" id="PS51003"/>
    </source>
</evidence>
<evidence type="ECO:0000256" key="7">
    <source>
        <dbReference type="ARBA" id="ARBA00022660"/>
    </source>
</evidence>
<evidence type="ECO:0000256" key="8">
    <source>
        <dbReference type="ARBA" id="ARBA00022692"/>
    </source>
</evidence>
<keyword evidence="8 19" id="KW-0812">Transmembrane</keyword>
<dbReference type="GO" id="GO:0046872">
    <property type="term" value="F:metal ion binding"/>
    <property type="evidence" value="ECO:0007669"/>
    <property type="project" value="UniProtKB-UniRule"/>
</dbReference>
<comment type="function">
    <text evidence="1 19">Component of the ubiquinol-cytochrome c reductase complex (complex III or cytochrome b-c1 complex) that is part of the mitochondrial respiratory chain. The b-c1 complex mediates electron transfer from ubiquinol to cytochrome c. Contributes to the generation of a proton gradient across the mitochondrial membrane that is then used for ATP synthesis.</text>
</comment>
<keyword evidence="6 18" id="KW-0349">Heme</keyword>
<feature type="binding site" description="axial binding residue" evidence="18">
    <location>
        <position position="185"/>
    </location>
    <ligand>
        <name>heme b</name>
        <dbReference type="ChEBI" id="CHEBI:60344"/>
        <label>b566</label>
    </ligand>
    <ligandPart>
        <name>Fe</name>
        <dbReference type="ChEBI" id="CHEBI:18248"/>
    </ligandPart>
</feature>
<dbReference type="InterPro" id="IPR016174">
    <property type="entry name" value="Di-haem_cyt_TM"/>
</dbReference>
<feature type="transmembrane region" description="Helical" evidence="19">
    <location>
        <begin position="167"/>
        <end position="188"/>
    </location>
</feature>
<dbReference type="AlphaFoldDB" id="A0A0S2MP36"/>
<dbReference type="InterPro" id="IPR005798">
    <property type="entry name" value="Cyt_b/b6_C"/>
</dbReference>
<keyword evidence="7 19" id="KW-0679">Respiratory chain</keyword>
<evidence type="ECO:0000256" key="1">
    <source>
        <dbReference type="ARBA" id="ARBA00002566"/>
    </source>
</evidence>
<evidence type="ECO:0000256" key="17">
    <source>
        <dbReference type="PIRSR" id="PIRSR038885-1"/>
    </source>
</evidence>
<feature type="binding site" description="axial binding residue" evidence="18">
    <location>
        <position position="171"/>
    </location>
    <ligand>
        <name>heme b</name>
        <dbReference type="ChEBI" id="CHEBI:60344"/>
        <label>b562</label>
    </ligand>
    <ligandPart>
        <name>Fe</name>
        <dbReference type="ChEBI" id="CHEBI:18248"/>
    </ligandPart>
</feature>
<feature type="transmembrane region" description="Helical" evidence="19">
    <location>
        <begin position="277"/>
        <end position="296"/>
    </location>
</feature>
<gene>
    <name evidence="22" type="primary">cytb</name>
</gene>
<feature type="binding site" description="axial binding residue" evidence="18">
    <location>
        <position position="72"/>
    </location>
    <ligand>
        <name>heme b</name>
        <dbReference type="ChEBI" id="CHEBI:60344"/>
        <label>b562</label>
    </ligand>
    <ligandPart>
        <name>Fe</name>
        <dbReference type="ChEBI" id="CHEBI:18248"/>
    </ligandPart>
</feature>
<dbReference type="PIRSF" id="PIRSF038885">
    <property type="entry name" value="COB"/>
    <property type="match status" value="1"/>
</dbReference>
<feature type="domain" description="Cytochrome b/b6 N-terminal region profile" evidence="20">
    <location>
        <begin position="1"/>
        <end position="198"/>
    </location>
</feature>
<keyword evidence="11 19" id="KW-0249">Electron transport</keyword>
<dbReference type="SUPFAM" id="SSF81648">
    <property type="entry name" value="a domain/subunit of cytochrome bc1 complex (Ubiquinol-cytochrome c reductase)"/>
    <property type="match status" value="1"/>
</dbReference>
<organism evidence="22">
    <name type="scientific">Mastinocerus sp. MAS01</name>
    <dbReference type="NCBI Taxonomy" id="1205632"/>
    <lineage>
        <taxon>Eukaryota</taxon>
        <taxon>Metazoa</taxon>
        <taxon>Ecdysozoa</taxon>
        <taxon>Arthropoda</taxon>
        <taxon>Hexapoda</taxon>
        <taxon>Insecta</taxon>
        <taxon>Pterygota</taxon>
        <taxon>Neoptera</taxon>
        <taxon>Endopterygota</taxon>
        <taxon>Coleoptera</taxon>
        <taxon>Polyphaga</taxon>
        <taxon>Elateriformia</taxon>
        <taxon>Elateroidea</taxon>
        <taxon>Phengodidae</taxon>
        <taxon>Mastinocerinae</taxon>
        <taxon>Mastinocerus</taxon>
    </lineage>
</organism>
<comment type="subcellular location">
    <subcellularLocation>
        <location evidence="2">Mitochondrion inner membrane</location>
        <topology evidence="2">Multi-pass membrane protein</topology>
    </subcellularLocation>
</comment>
<proteinExistence type="inferred from homology"/>
<sequence length="366" mass="42933">MKMMKTLINLPTPSNISLWWNFGSLLGMCLMIQLITGLFLSMYYCPNTSLAFESTINICRNINYGWMIRTSHSNGASLLFMMMYLHLSRGLYYSSYKMVMPWIMGVMIFLMTMMVAFMGYILPWGQMSFWGATVITNLISTIPYVGNTILMWLWGGFNINNATLNRMFSLHFILPFMLMMMSMIHIYFIHNTGSSNPLGTNSNMDKIPFHPYFTFKDMMSLMMTMMMFSIMLMMFPYSLSDTDNFFPANPLKTPLHIKPEWYFLFAYSILRSIPNKLGGVVSMILSIMILMIIPIMKKNNLSSQFCPMNKMLMWSLMMIMLILTWLSTMPVEQPFTMLNQMMTFMYFSSFMLMFMTNKMWNYIMNK</sequence>
<feature type="transmembrane region" description="Helical" evidence="19">
    <location>
        <begin position="338"/>
        <end position="356"/>
    </location>
</feature>
<dbReference type="InterPro" id="IPR027387">
    <property type="entry name" value="Cytb/b6-like_sf"/>
</dbReference>
<evidence type="ECO:0000256" key="12">
    <source>
        <dbReference type="ARBA" id="ARBA00022989"/>
    </source>
</evidence>
<dbReference type="EMBL" id="JX412758">
    <property type="protein sequence ID" value="ALO76489.1"/>
    <property type="molecule type" value="Genomic_DNA"/>
</dbReference>
<feature type="transmembrane region" description="Helical" evidence="19">
    <location>
        <begin position="134"/>
        <end position="155"/>
    </location>
</feature>
<evidence type="ECO:0000256" key="19">
    <source>
        <dbReference type="RuleBase" id="RU362117"/>
    </source>
</evidence>
<dbReference type="GO" id="GO:0016491">
    <property type="term" value="F:oxidoreductase activity"/>
    <property type="evidence" value="ECO:0007669"/>
    <property type="project" value="UniProtKB-UniRule"/>
</dbReference>
<dbReference type="InterPro" id="IPR048260">
    <property type="entry name" value="Cytochrome_b_C_euk/bac"/>
</dbReference>
<keyword evidence="14" id="KW-0830">Ubiquinone</keyword>
<evidence type="ECO:0000259" key="20">
    <source>
        <dbReference type="PROSITE" id="PS51002"/>
    </source>
</evidence>
<reference evidence="22" key="1">
    <citation type="submission" date="2012-06" db="EMBL/GenBank/DDBJ databases">
        <title>Mitogenomics of the Coleoptera under dense taxon sampling.</title>
        <authorList>
            <person name="Timmermans M.J.T.N."/>
            <person name="Lim J."/>
            <person name="Dodsworth S."/>
            <person name="Haran J."/>
            <person name="Ahrens D."/>
            <person name="Bocak L."/>
            <person name="London A."/>
            <person name="Culverwell L."/>
            <person name="Vogler A.P."/>
        </authorList>
    </citation>
    <scope>NUCLEOTIDE SEQUENCE</scope>
</reference>
<dbReference type="PROSITE" id="PS51002">
    <property type="entry name" value="CYTB_NTER"/>
    <property type="match status" value="1"/>
</dbReference>
<evidence type="ECO:0000256" key="11">
    <source>
        <dbReference type="ARBA" id="ARBA00022982"/>
    </source>
</evidence>
<dbReference type="GO" id="GO:0005743">
    <property type="term" value="C:mitochondrial inner membrane"/>
    <property type="evidence" value="ECO:0007669"/>
    <property type="project" value="UniProtKB-SubCell"/>
</dbReference>
<dbReference type="InterPro" id="IPR005797">
    <property type="entry name" value="Cyt_b/b6_N"/>
</dbReference>
<keyword evidence="12 19" id="KW-1133">Transmembrane helix</keyword>
<dbReference type="GO" id="GO:0006122">
    <property type="term" value="P:mitochondrial electron transport, ubiquinol to cytochrome c"/>
    <property type="evidence" value="ECO:0007669"/>
    <property type="project" value="TreeGrafter"/>
</dbReference>
<dbReference type="InterPro" id="IPR030689">
    <property type="entry name" value="Cytochrome_b"/>
</dbReference>
<feature type="transmembrane region" description="Helical" evidence="19">
    <location>
        <begin position="66"/>
        <end position="87"/>
    </location>
</feature>
<dbReference type="Pfam" id="PF00032">
    <property type="entry name" value="Cytochrom_B_C"/>
    <property type="match status" value="1"/>
</dbReference>
<dbReference type="InterPro" id="IPR048259">
    <property type="entry name" value="Cytochrome_b_N_euk/bac"/>
</dbReference>
<feature type="binding site" evidence="17">
    <location>
        <position position="190"/>
    </location>
    <ligand>
        <name>a ubiquinone</name>
        <dbReference type="ChEBI" id="CHEBI:16389"/>
    </ligand>
</feature>
<accession>A0A0S2MP36</accession>
<keyword evidence="9 18" id="KW-0479">Metal-binding</keyword>
<feature type="transmembrane region" description="Helical" evidence="19">
    <location>
        <begin position="20"/>
        <end position="45"/>
    </location>
</feature>
<evidence type="ECO:0000256" key="16">
    <source>
        <dbReference type="ARBA" id="ARBA00023136"/>
    </source>
</evidence>
<keyword evidence="16 19" id="KW-0472">Membrane</keyword>
<dbReference type="Gene3D" id="1.20.810.10">
    <property type="entry name" value="Cytochrome Bc1 Complex, Chain C"/>
    <property type="match status" value="1"/>
</dbReference>
<dbReference type="InterPro" id="IPR036150">
    <property type="entry name" value="Cyt_b/b6_C_sf"/>
</dbReference>
<dbReference type="CDD" id="cd00290">
    <property type="entry name" value="cytochrome_b_C"/>
    <property type="match status" value="1"/>
</dbReference>
<comment type="cofactor">
    <cofactor evidence="18">
        <name>heme</name>
        <dbReference type="ChEBI" id="CHEBI:30413"/>
    </cofactor>
    <text evidence="18">Binds 2 heme groups non-covalently.</text>
</comment>
<keyword evidence="13 18" id="KW-0408">Iron</keyword>
<evidence type="ECO:0000313" key="22">
    <source>
        <dbReference type="EMBL" id="ALO76489.1"/>
    </source>
</evidence>
<keyword evidence="15 19" id="KW-0496">Mitochondrion</keyword>
<dbReference type="PANTHER" id="PTHR19271">
    <property type="entry name" value="CYTOCHROME B"/>
    <property type="match status" value="1"/>
</dbReference>
<dbReference type="Pfam" id="PF00033">
    <property type="entry name" value="Cytochrome_B"/>
    <property type="match status" value="1"/>
</dbReference>
<comment type="subunit">
    <text evidence="3">The main subunits of complex b-c1 are: cytochrome b, cytochrome c1 and the Rieske protein.</text>
</comment>
<keyword evidence="10" id="KW-0999">Mitochondrion inner membrane</keyword>
<evidence type="ECO:0000256" key="15">
    <source>
        <dbReference type="ARBA" id="ARBA00023128"/>
    </source>
</evidence>
<comment type="similarity">
    <text evidence="19">Belongs to the cytochrome b family.</text>
</comment>
<dbReference type="PANTHER" id="PTHR19271:SF16">
    <property type="entry name" value="CYTOCHROME B"/>
    <property type="match status" value="1"/>
</dbReference>
<evidence type="ECO:0000256" key="13">
    <source>
        <dbReference type="ARBA" id="ARBA00023004"/>
    </source>
</evidence>
<feature type="transmembrane region" description="Helical" evidence="19">
    <location>
        <begin position="219"/>
        <end position="239"/>
    </location>
</feature>
<feature type="transmembrane region" description="Helical" evidence="19">
    <location>
        <begin position="99"/>
        <end position="122"/>
    </location>
</feature>
<dbReference type="CDD" id="cd00284">
    <property type="entry name" value="Cytochrome_b_N"/>
    <property type="match status" value="1"/>
</dbReference>
<evidence type="ECO:0000256" key="10">
    <source>
        <dbReference type="ARBA" id="ARBA00022792"/>
    </source>
</evidence>
<feature type="binding site" description="axial binding residue" evidence="18">
    <location>
        <position position="86"/>
    </location>
    <ligand>
        <name>heme b</name>
        <dbReference type="ChEBI" id="CHEBI:60344"/>
        <label>b566</label>
    </ligand>
    <ligandPart>
        <name>Fe</name>
        <dbReference type="ChEBI" id="CHEBI:18248"/>
    </ligandPart>
</feature>
<geneLocation type="mitochondrion" evidence="22"/>
<evidence type="ECO:0000256" key="14">
    <source>
        <dbReference type="ARBA" id="ARBA00023075"/>
    </source>
</evidence>
<comment type="cofactor">
    <cofactor evidence="19">
        <name>heme b</name>
        <dbReference type="ChEBI" id="CHEBI:60344"/>
    </cofactor>
    <text evidence="19">Binds 2 heme groups non-covalently.</text>
</comment>
<keyword evidence="5 19" id="KW-0813">Transport</keyword>
<dbReference type="GO" id="GO:0008121">
    <property type="term" value="F:quinol-cytochrome-c reductase activity"/>
    <property type="evidence" value="ECO:0007669"/>
    <property type="project" value="InterPro"/>
</dbReference>
<evidence type="ECO:0000256" key="6">
    <source>
        <dbReference type="ARBA" id="ARBA00022617"/>
    </source>
</evidence>
<feature type="domain" description="Cytochrome b/b6 C-terminal region profile" evidence="21">
    <location>
        <begin position="199"/>
        <end position="366"/>
    </location>
</feature>
<dbReference type="PROSITE" id="PS51003">
    <property type="entry name" value="CYTB_CTER"/>
    <property type="match status" value="1"/>
</dbReference>
<evidence type="ECO:0000256" key="4">
    <source>
        <dbReference type="ARBA" id="ARBA00013531"/>
    </source>
</evidence>
<evidence type="ECO:0000256" key="9">
    <source>
        <dbReference type="ARBA" id="ARBA00022723"/>
    </source>
</evidence>
<evidence type="ECO:0000256" key="5">
    <source>
        <dbReference type="ARBA" id="ARBA00022448"/>
    </source>
</evidence>
<name>A0A0S2MP36_9COLE</name>
<dbReference type="GO" id="GO:0045275">
    <property type="term" value="C:respiratory chain complex III"/>
    <property type="evidence" value="ECO:0007669"/>
    <property type="project" value="InterPro"/>
</dbReference>
<evidence type="ECO:0000256" key="2">
    <source>
        <dbReference type="ARBA" id="ARBA00004448"/>
    </source>
</evidence>
<feature type="transmembrane region" description="Helical" evidence="19">
    <location>
        <begin position="308"/>
        <end position="326"/>
    </location>
</feature>
<protein>
    <recommendedName>
        <fullName evidence="4 19">Cytochrome b</fullName>
    </recommendedName>
</protein>
<evidence type="ECO:0000256" key="3">
    <source>
        <dbReference type="ARBA" id="ARBA00011649"/>
    </source>
</evidence>
<evidence type="ECO:0000256" key="18">
    <source>
        <dbReference type="PIRSR" id="PIRSR038885-2"/>
    </source>
</evidence>